<feature type="compositionally biased region" description="Acidic residues" evidence="1">
    <location>
        <begin position="576"/>
        <end position="587"/>
    </location>
</feature>
<evidence type="ECO:0000256" key="2">
    <source>
        <dbReference type="SAM" id="Phobius"/>
    </source>
</evidence>
<evidence type="ECO:0008006" key="7">
    <source>
        <dbReference type="Google" id="ProtNLM"/>
    </source>
</evidence>
<dbReference type="InterPro" id="IPR032794">
    <property type="entry name" value="LINES_N"/>
</dbReference>
<keyword evidence="2" id="KW-0472">Membrane</keyword>
<proteinExistence type="predicted"/>
<keyword evidence="6" id="KW-1185">Reference proteome</keyword>
<feature type="transmembrane region" description="Helical" evidence="2">
    <location>
        <begin position="6"/>
        <end position="27"/>
    </location>
</feature>
<dbReference type="InterPro" id="IPR024875">
    <property type="entry name" value="Protein_Lines"/>
</dbReference>
<dbReference type="EMBL" id="SRMA01026679">
    <property type="protein sequence ID" value="TRY77634.1"/>
    <property type="molecule type" value="Genomic_DNA"/>
</dbReference>
<evidence type="ECO:0000259" key="3">
    <source>
        <dbReference type="Pfam" id="PF14694"/>
    </source>
</evidence>
<dbReference type="AlphaFoldDB" id="A0A553PIX9"/>
<accession>A0A553PIX9</accession>
<dbReference type="Pfam" id="PF14695">
    <property type="entry name" value="LINES_C"/>
    <property type="match status" value="1"/>
</dbReference>
<sequence length="652" mass="72670">MHLIPWPFLLIIFSLYGLSQLFIMDLMPELDFLSVLRSLQEGSAPALSSEDLASRISACVRPPPVNHSFTEITCLSLSLTETMISGLLSHKLPPETMLYYEDVIRRLFGELKLMERLVSLFGCQERLLAHISTKCISVYLVSDICKHGGISKIWSGVCATVFEESVSGMELDSCLWSVTAVIKGVLRGKTPHRKQDLLRNLFSSLESSITALFSNLLPGDPHAPPDRDTSTFSKSLSEFLELLETLSAARFRLGLCSSVQRLIFTQTQVLLHITRADVGYFVKKRVLLLLKRSLLRRSGEDWDLGDALPESDECLSEDSTMMADAVLQEVNAGWLKKLPVKEQVSYLGGNCDGGVQKDGVVVRAVSLILLKSLEINAQGKVANSELVSSMGKCLSELMRFLHHHNVLATPNWHRCCWVSAAFAEQDDDMMESNNTLIRLYSHHRSLVSGECSVCIWGLNPHCHFLLLLRSLGFDHSVLLDFLISSETCFLEYCVRYLRILQHDCSGFYRSCQLIQNRDGKLECTSQKTEDYDSSCRMDDYRETSSGQAELCSDAYRLSAGSEVKTSLAPKLVDYGSSEESEEAEDTISEGNKMDTEAGGKAEAESLSGKVFECLIDLKTAVCRLQSKGLFPYNPSSLIKLLNNVESLKHDAM</sequence>
<dbReference type="PANTHER" id="PTHR16057:SF1">
    <property type="entry name" value="PROTEIN LINES HOMOLOG 1"/>
    <property type="match status" value="1"/>
</dbReference>
<dbReference type="PANTHER" id="PTHR16057">
    <property type="entry name" value="WINS1, 2 PROTEIN"/>
    <property type="match status" value="1"/>
</dbReference>
<evidence type="ECO:0000259" key="4">
    <source>
        <dbReference type="Pfam" id="PF14695"/>
    </source>
</evidence>
<feature type="domain" description="Protein Lines C-terminal" evidence="4">
    <location>
        <begin position="610"/>
        <end position="646"/>
    </location>
</feature>
<reference evidence="5 6" key="1">
    <citation type="journal article" date="2019" name="Sci. Data">
        <title>Hybrid genome assembly and annotation of Danionella translucida.</title>
        <authorList>
            <person name="Kadobianskyi M."/>
            <person name="Schulze L."/>
            <person name="Schuelke M."/>
            <person name="Judkewitz B."/>
        </authorList>
    </citation>
    <scope>NUCLEOTIDE SEQUENCE [LARGE SCALE GENOMIC DNA]</scope>
    <source>
        <strain evidence="5 6">Bolton</strain>
    </source>
</reference>
<organism evidence="5 6">
    <name type="scientific">Danionella cerebrum</name>
    <dbReference type="NCBI Taxonomy" id="2873325"/>
    <lineage>
        <taxon>Eukaryota</taxon>
        <taxon>Metazoa</taxon>
        <taxon>Chordata</taxon>
        <taxon>Craniata</taxon>
        <taxon>Vertebrata</taxon>
        <taxon>Euteleostomi</taxon>
        <taxon>Actinopterygii</taxon>
        <taxon>Neopterygii</taxon>
        <taxon>Teleostei</taxon>
        <taxon>Ostariophysi</taxon>
        <taxon>Cypriniformes</taxon>
        <taxon>Danionidae</taxon>
        <taxon>Danioninae</taxon>
        <taxon>Danionella</taxon>
    </lineage>
</organism>
<dbReference type="Pfam" id="PF14694">
    <property type="entry name" value="LINES_N"/>
    <property type="match status" value="1"/>
</dbReference>
<keyword evidence="2" id="KW-1133">Transmembrane helix</keyword>
<feature type="domain" description="Protein Lines N-terminal" evidence="3">
    <location>
        <begin position="178"/>
        <end position="511"/>
    </location>
</feature>
<dbReference type="OrthoDB" id="8251209at2759"/>
<name>A0A553PIX9_9TELE</name>
<keyword evidence="2" id="KW-0812">Transmembrane</keyword>
<evidence type="ECO:0000256" key="1">
    <source>
        <dbReference type="SAM" id="MobiDB-lite"/>
    </source>
</evidence>
<gene>
    <name evidence="5" type="ORF">DNTS_005781</name>
</gene>
<evidence type="ECO:0000313" key="5">
    <source>
        <dbReference type="EMBL" id="TRY77634.1"/>
    </source>
</evidence>
<dbReference type="InterPro" id="IPR029415">
    <property type="entry name" value="Lines_C"/>
</dbReference>
<feature type="region of interest" description="Disordered" evidence="1">
    <location>
        <begin position="574"/>
        <end position="599"/>
    </location>
</feature>
<comment type="caution">
    <text evidence="5">The sequence shown here is derived from an EMBL/GenBank/DDBJ whole genome shotgun (WGS) entry which is preliminary data.</text>
</comment>
<evidence type="ECO:0000313" key="6">
    <source>
        <dbReference type="Proteomes" id="UP000316079"/>
    </source>
</evidence>
<protein>
    <recommendedName>
        <fullName evidence="7">Protein Lines N-terminal domain-containing protein</fullName>
    </recommendedName>
</protein>
<dbReference type="Proteomes" id="UP000316079">
    <property type="component" value="Unassembled WGS sequence"/>
</dbReference>